<keyword evidence="5" id="KW-0472">Membrane</keyword>
<dbReference type="Gene3D" id="2.115.10.20">
    <property type="entry name" value="Glycosyl hydrolase domain, family 43"/>
    <property type="match status" value="1"/>
</dbReference>
<evidence type="ECO:0000256" key="1">
    <source>
        <dbReference type="ARBA" id="ARBA00009865"/>
    </source>
</evidence>
<sequence length="360" mass="41203">MNRNKLLLVGIVITITFVTVGILLILTNKKVQTGGEDGNLVTTSYTNPVYYHDAADPSSVLKDEDGYYYIVTTQSNYTGTVKRLPIIRSLDLVNWELVGEVFSNTNLPDWTSKTNIHLWAPDLVKHEGKYYVYYSANVNDSEIEMAIGVAVADSITGPYVDKGEPIVTGPRFTTIDPYIFKDDDGKRYMYWGSGHEPLKVQELSNDGMSLVGERKQVLRPDPRRDYETLIEAPWVMKRGEYYYLFYSGNHGKNYAAMVARSTSPFGPFEKYWEKDASKRPIIEINERYYEPGHNSVVTDEAGQDWIVYHAYDNNAPYMNRMMMIDKLEWIDNWPVSNGPTFTLVEDGPVTKKPMNLEKEE</sequence>
<evidence type="ECO:0000313" key="7">
    <source>
        <dbReference type="Proteomes" id="UP001596147"/>
    </source>
</evidence>
<evidence type="ECO:0000256" key="3">
    <source>
        <dbReference type="ARBA" id="ARBA00023295"/>
    </source>
</evidence>
<feature type="transmembrane region" description="Helical" evidence="5">
    <location>
        <begin position="6"/>
        <end position="26"/>
    </location>
</feature>
<dbReference type="PANTHER" id="PTHR42812:SF5">
    <property type="entry name" value="ENDO-ARABINASE"/>
    <property type="match status" value="1"/>
</dbReference>
<comment type="caution">
    <text evidence="6">The sequence shown here is derived from an EMBL/GenBank/DDBJ whole genome shotgun (WGS) entry which is preliminary data.</text>
</comment>
<name>A0ABW0LNJ8_9BACI</name>
<accession>A0ABW0LNJ8</accession>
<dbReference type="RefSeq" id="WP_382353797.1">
    <property type="nucleotide sequence ID" value="NZ_JBHSMC010000021.1"/>
</dbReference>
<protein>
    <submittedName>
        <fullName evidence="6">Glycoside hydrolase family 43 protein</fullName>
    </submittedName>
</protein>
<evidence type="ECO:0000256" key="4">
    <source>
        <dbReference type="RuleBase" id="RU361187"/>
    </source>
</evidence>
<dbReference type="InterPro" id="IPR006710">
    <property type="entry name" value="Glyco_hydro_43"/>
</dbReference>
<dbReference type="GO" id="GO:0016787">
    <property type="term" value="F:hydrolase activity"/>
    <property type="evidence" value="ECO:0007669"/>
    <property type="project" value="UniProtKB-KW"/>
</dbReference>
<keyword evidence="3 4" id="KW-0326">Glycosidase</keyword>
<comment type="similarity">
    <text evidence="1 4">Belongs to the glycosyl hydrolase 43 family.</text>
</comment>
<dbReference type="PANTHER" id="PTHR42812">
    <property type="entry name" value="BETA-XYLOSIDASE"/>
    <property type="match status" value="1"/>
</dbReference>
<dbReference type="Pfam" id="PF04616">
    <property type="entry name" value="Glyco_hydro_43"/>
    <property type="match status" value="1"/>
</dbReference>
<evidence type="ECO:0000256" key="5">
    <source>
        <dbReference type="SAM" id="Phobius"/>
    </source>
</evidence>
<keyword evidence="2 4" id="KW-0378">Hydrolase</keyword>
<dbReference type="InterPro" id="IPR051795">
    <property type="entry name" value="Glycosyl_Hydrlase_43"/>
</dbReference>
<dbReference type="SUPFAM" id="SSF75005">
    <property type="entry name" value="Arabinanase/levansucrase/invertase"/>
    <property type="match status" value="1"/>
</dbReference>
<dbReference type="CDD" id="cd08999">
    <property type="entry name" value="GH43_ABN-like"/>
    <property type="match status" value="1"/>
</dbReference>
<dbReference type="Proteomes" id="UP001596147">
    <property type="component" value="Unassembled WGS sequence"/>
</dbReference>
<gene>
    <name evidence="6" type="ORF">ACFPM4_15710</name>
</gene>
<evidence type="ECO:0000256" key="2">
    <source>
        <dbReference type="ARBA" id="ARBA00022801"/>
    </source>
</evidence>
<proteinExistence type="inferred from homology"/>
<reference evidence="7" key="1">
    <citation type="journal article" date="2019" name="Int. J. Syst. Evol. Microbiol.">
        <title>The Global Catalogue of Microorganisms (GCM) 10K type strain sequencing project: providing services to taxonomists for standard genome sequencing and annotation.</title>
        <authorList>
            <consortium name="The Broad Institute Genomics Platform"/>
            <consortium name="The Broad Institute Genome Sequencing Center for Infectious Disease"/>
            <person name="Wu L."/>
            <person name="Ma J."/>
        </authorList>
    </citation>
    <scope>NUCLEOTIDE SEQUENCE [LARGE SCALE GENOMIC DNA]</scope>
    <source>
        <strain evidence="7">CGMCC 1.12237</strain>
    </source>
</reference>
<keyword evidence="7" id="KW-1185">Reference proteome</keyword>
<organism evidence="6 7">
    <name type="scientific">Lederbergia graminis</name>
    <dbReference type="NCBI Taxonomy" id="735518"/>
    <lineage>
        <taxon>Bacteria</taxon>
        <taxon>Bacillati</taxon>
        <taxon>Bacillota</taxon>
        <taxon>Bacilli</taxon>
        <taxon>Bacillales</taxon>
        <taxon>Bacillaceae</taxon>
        <taxon>Lederbergia</taxon>
    </lineage>
</organism>
<evidence type="ECO:0000313" key="6">
    <source>
        <dbReference type="EMBL" id="MFC5466178.1"/>
    </source>
</evidence>
<keyword evidence="5" id="KW-1133">Transmembrane helix</keyword>
<dbReference type="EMBL" id="JBHSMC010000021">
    <property type="protein sequence ID" value="MFC5466178.1"/>
    <property type="molecule type" value="Genomic_DNA"/>
</dbReference>
<dbReference type="InterPro" id="IPR023296">
    <property type="entry name" value="Glyco_hydro_beta-prop_sf"/>
</dbReference>
<keyword evidence="5" id="KW-0812">Transmembrane</keyword>